<dbReference type="EC" id="2.1.1.177" evidence="5"/>
<dbReference type="PANTHER" id="PTHR33603:SF1">
    <property type="entry name" value="RIBOSOMAL RNA LARGE SUBUNIT METHYLTRANSFERASE H"/>
    <property type="match status" value="1"/>
</dbReference>
<comment type="caution">
    <text evidence="5">Lacks conserved residue(s) required for the propagation of feature annotation.</text>
</comment>
<dbReference type="HAMAP" id="MF_00658">
    <property type="entry name" value="23SrRNA_methyltr_H"/>
    <property type="match status" value="1"/>
</dbReference>
<dbReference type="EMBL" id="DROK01000296">
    <property type="protein sequence ID" value="HHI98166.1"/>
    <property type="molecule type" value="Genomic_DNA"/>
</dbReference>
<gene>
    <name evidence="5" type="primary">rlmH</name>
    <name evidence="6" type="ORF">ENJ96_10025</name>
</gene>
<dbReference type="PANTHER" id="PTHR33603">
    <property type="entry name" value="METHYLTRANSFERASE"/>
    <property type="match status" value="1"/>
</dbReference>
<comment type="subunit">
    <text evidence="5">Homodimer.</text>
</comment>
<accession>A0A7V5P1Q8</accession>
<dbReference type="Proteomes" id="UP000886101">
    <property type="component" value="Unassembled WGS sequence"/>
</dbReference>
<protein>
    <recommendedName>
        <fullName evidence="5">Ribosomal RNA large subunit methyltransferase H</fullName>
        <ecNumber evidence="5">2.1.1.177</ecNumber>
    </recommendedName>
    <alternativeName>
        <fullName evidence="5">23S rRNA (pseudouridine1915-N3)-methyltransferase</fullName>
    </alternativeName>
    <alternativeName>
        <fullName evidence="5">23S rRNA m3Psi1915 methyltransferase</fullName>
    </alternativeName>
    <alternativeName>
        <fullName evidence="5">rRNA (pseudouridine-N3-)-methyltransferase RlmH</fullName>
    </alternativeName>
</protein>
<reference evidence="6" key="1">
    <citation type="journal article" date="2020" name="mSystems">
        <title>Genome- and Community-Level Interaction Insights into Carbon Utilization and Element Cycling Functions of Hydrothermarchaeota in Hydrothermal Sediment.</title>
        <authorList>
            <person name="Zhou Z."/>
            <person name="Liu Y."/>
            <person name="Xu W."/>
            <person name="Pan J."/>
            <person name="Luo Z.H."/>
            <person name="Li M."/>
        </authorList>
    </citation>
    <scope>NUCLEOTIDE SEQUENCE [LARGE SCALE GENOMIC DNA]</scope>
    <source>
        <strain evidence="6">HyVt-533</strain>
    </source>
</reference>
<dbReference type="InterPro" id="IPR003742">
    <property type="entry name" value="RlmH-like"/>
</dbReference>
<keyword evidence="2 5" id="KW-0808">Transferase</keyword>
<comment type="similarity">
    <text evidence="4 5">Belongs to the RNA methyltransferase RlmH family.</text>
</comment>
<dbReference type="CDD" id="cd18081">
    <property type="entry name" value="RlmH-like"/>
    <property type="match status" value="1"/>
</dbReference>
<dbReference type="InterPro" id="IPR029028">
    <property type="entry name" value="Alpha/beta_knot_MTases"/>
</dbReference>
<dbReference type="GO" id="GO:0005737">
    <property type="term" value="C:cytoplasm"/>
    <property type="evidence" value="ECO:0007669"/>
    <property type="project" value="UniProtKB-SubCell"/>
</dbReference>
<keyword evidence="1 5" id="KW-0489">Methyltransferase</keyword>
<name>A0A7V5P1Q8_9BACT</name>
<feature type="binding site" evidence="5">
    <location>
        <position position="73"/>
    </location>
    <ligand>
        <name>S-adenosyl-L-methionine</name>
        <dbReference type="ChEBI" id="CHEBI:59789"/>
    </ligand>
</feature>
<proteinExistence type="inferred from homology"/>
<dbReference type="SUPFAM" id="SSF75217">
    <property type="entry name" value="alpha/beta knot"/>
    <property type="match status" value="1"/>
</dbReference>
<evidence type="ECO:0000256" key="3">
    <source>
        <dbReference type="ARBA" id="ARBA00022691"/>
    </source>
</evidence>
<evidence type="ECO:0000256" key="5">
    <source>
        <dbReference type="HAMAP-Rule" id="MF_00658"/>
    </source>
</evidence>
<dbReference type="GO" id="GO:0070038">
    <property type="term" value="F:rRNA (pseudouridine-N3-)-methyltransferase activity"/>
    <property type="evidence" value="ECO:0007669"/>
    <property type="project" value="UniProtKB-UniRule"/>
</dbReference>
<evidence type="ECO:0000256" key="4">
    <source>
        <dbReference type="ARBA" id="ARBA00038303"/>
    </source>
</evidence>
<dbReference type="InterPro" id="IPR029026">
    <property type="entry name" value="tRNA_m1G_MTases_N"/>
</dbReference>
<feature type="binding site" evidence="5">
    <location>
        <position position="104"/>
    </location>
    <ligand>
        <name>S-adenosyl-L-methionine</name>
        <dbReference type="ChEBI" id="CHEBI:59789"/>
    </ligand>
</feature>
<evidence type="ECO:0000256" key="2">
    <source>
        <dbReference type="ARBA" id="ARBA00022679"/>
    </source>
</evidence>
<evidence type="ECO:0000313" key="6">
    <source>
        <dbReference type="EMBL" id="HHI98166.1"/>
    </source>
</evidence>
<dbReference type="AlphaFoldDB" id="A0A7V5P1Q8"/>
<organism evidence="6">
    <name type="scientific">Thermodesulfatator atlanticus</name>
    <dbReference type="NCBI Taxonomy" id="501497"/>
    <lineage>
        <taxon>Bacteria</taxon>
        <taxon>Pseudomonadati</taxon>
        <taxon>Thermodesulfobacteriota</taxon>
        <taxon>Thermodesulfobacteria</taxon>
        <taxon>Thermodesulfobacteriales</taxon>
        <taxon>Thermodesulfatatoraceae</taxon>
        <taxon>Thermodesulfatator</taxon>
    </lineage>
</organism>
<comment type="function">
    <text evidence="5">Specifically methylates the pseudouridine at position 1915 (m3Psi1915) in 23S rRNA.</text>
</comment>
<comment type="subcellular location">
    <subcellularLocation>
        <location evidence="5">Cytoplasm</location>
    </subcellularLocation>
</comment>
<dbReference type="Gene3D" id="3.40.1280.10">
    <property type="match status" value="1"/>
</dbReference>
<dbReference type="PIRSF" id="PIRSF004505">
    <property type="entry name" value="MT_bac"/>
    <property type="match status" value="1"/>
</dbReference>
<comment type="catalytic activity">
    <reaction evidence="5">
        <text>pseudouridine(1915) in 23S rRNA + S-adenosyl-L-methionine = N(3)-methylpseudouridine(1915) in 23S rRNA + S-adenosyl-L-homocysteine + H(+)</text>
        <dbReference type="Rhea" id="RHEA:42752"/>
        <dbReference type="Rhea" id="RHEA-COMP:10221"/>
        <dbReference type="Rhea" id="RHEA-COMP:10222"/>
        <dbReference type="ChEBI" id="CHEBI:15378"/>
        <dbReference type="ChEBI" id="CHEBI:57856"/>
        <dbReference type="ChEBI" id="CHEBI:59789"/>
        <dbReference type="ChEBI" id="CHEBI:65314"/>
        <dbReference type="ChEBI" id="CHEBI:74486"/>
        <dbReference type="EC" id="2.1.1.177"/>
    </reaction>
</comment>
<keyword evidence="5" id="KW-0963">Cytoplasm</keyword>
<sequence>MRWPTRVRLILPGKIKFPFVKEGASFYQKRLNHYFPFGIEEKKVPKGKDQAVKEKEGEIMLKALGAGSYVIALDERGKSFDSLSFARFFQDLLEKEREIVFLIGGPFGLSEKALRAARLRLSLSNFTLGHEIALLVLLEQLYRAASIISGEPYHK</sequence>
<keyword evidence="5" id="KW-0698">rRNA processing</keyword>
<evidence type="ECO:0000256" key="1">
    <source>
        <dbReference type="ARBA" id="ARBA00022603"/>
    </source>
</evidence>
<comment type="caution">
    <text evidence="6">The sequence shown here is derived from an EMBL/GenBank/DDBJ whole genome shotgun (WGS) entry which is preliminary data.</text>
</comment>
<keyword evidence="3 5" id="KW-0949">S-adenosyl-L-methionine</keyword>
<dbReference type="Pfam" id="PF02590">
    <property type="entry name" value="SPOUT_MTase"/>
    <property type="match status" value="1"/>
</dbReference>